<dbReference type="Gene3D" id="3.90.79.10">
    <property type="entry name" value="Nucleoside Triphosphate Pyrophosphohydrolase"/>
    <property type="match status" value="1"/>
</dbReference>
<organism evidence="14 15">
    <name type="scientific">Chryseobacterium aquifrigidense</name>
    <dbReference type="NCBI Taxonomy" id="558021"/>
    <lineage>
        <taxon>Bacteria</taxon>
        <taxon>Pseudomonadati</taxon>
        <taxon>Bacteroidota</taxon>
        <taxon>Flavobacteriia</taxon>
        <taxon>Flavobacteriales</taxon>
        <taxon>Weeksellaceae</taxon>
        <taxon>Chryseobacterium group</taxon>
        <taxon>Chryseobacterium</taxon>
    </lineage>
</organism>
<feature type="binding site" evidence="11">
    <location>
        <position position="105"/>
    </location>
    <ligand>
        <name>Mg(2+)</name>
        <dbReference type="ChEBI" id="CHEBI:18420"/>
        <label>1</label>
    </ligand>
</feature>
<dbReference type="AlphaFoldDB" id="A0A543EK75"/>
<comment type="subunit">
    <text evidence="4">Homodimer.</text>
</comment>
<reference evidence="14 15" key="1">
    <citation type="submission" date="2019-06" db="EMBL/GenBank/DDBJ databases">
        <title>Sorghum-associated microbial communities from plants grown in Nebraska, USA.</title>
        <authorList>
            <person name="Schachtman D."/>
        </authorList>
    </citation>
    <scope>NUCLEOTIDE SEQUENCE [LARGE SCALE GENOMIC DNA]</scope>
    <source>
        <strain evidence="14 15">110</strain>
    </source>
</reference>
<keyword evidence="6 11" id="KW-0479">Metal-binding</keyword>
<keyword evidence="8 11" id="KW-0460">Magnesium</keyword>
<evidence type="ECO:0000256" key="5">
    <source>
        <dbReference type="ARBA" id="ARBA00016377"/>
    </source>
</evidence>
<evidence type="ECO:0000256" key="11">
    <source>
        <dbReference type="PIRSR" id="PIRSR604385-2"/>
    </source>
</evidence>
<evidence type="ECO:0000256" key="8">
    <source>
        <dbReference type="ARBA" id="ARBA00022842"/>
    </source>
</evidence>
<comment type="catalytic activity">
    <reaction evidence="1">
        <text>GDP-alpha-D-mannose + H2O = alpha-D-mannose 1-phosphate + GMP + 2 H(+)</text>
        <dbReference type="Rhea" id="RHEA:27978"/>
        <dbReference type="ChEBI" id="CHEBI:15377"/>
        <dbReference type="ChEBI" id="CHEBI:15378"/>
        <dbReference type="ChEBI" id="CHEBI:57527"/>
        <dbReference type="ChEBI" id="CHEBI:58115"/>
        <dbReference type="ChEBI" id="CHEBI:58409"/>
    </reaction>
</comment>
<dbReference type="EMBL" id="VFPD01000001">
    <property type="protein sequence ID" value="TQM21976.1"/>
    <property type="molecule type" value="Genomic_DNA"/>
</dbReference>
<evidence type="ECO:0000313" key="14">
    <source>
        <dbReference type="EMBL" id="TQM21976.1"/>
    </source>
</evidence>
<dbReference type="Proteomes" id="UP000316437">
    <property type="component" value="Unassembled WGS sequence"/>
</dbReference>
<accession>A0A543EK75</accession>
<dbReference type="InterPro" id="IPR000086">
    <property type="entry name" value="NUDIX_hydrolase_dom"/>
</dbReference>
<dbReference type="SUPFAM" id="SSF55811">
    <property type="entry name" value="Nudix"/>
    <property type="match status" value="1"/>
</dbReference>
<evidence type="ECO:0000256" key="4">
    <source>
        <dbReference type="ARBA" id="ARBA00011738"/>
    </source>
</evidence>
<dbReference type="NCBIfam" id="TIGR00052">
    <property type="entry name" value="nudix-type nucleoside diphosphatase, YffH/AdpP family"/>
    <property type="match status" value="1"/>
</dbReference>
<evidence type="ECO:0000313" key="15">
    <source>
        <dbReference type="Proteomes" id="UP000316437"/>
    </source>
</evidence>
<protein>
    <recommendedName>
        <fullName evidence="5">GDP-mannose pyrophosphatase</fullName>
    </recommendedName>
    <alternativeName>
        <fullName evidence="9">GDP-mannose hydrolase</fullName>
    </alternativeName>
    <alternativeName>
        <fullName evidence="10">GDPMK</fullName>
    </alternativeName>
</protein>
<dbReference type="GO" id="GO:0019693">
    <property type="term" value="P:ribose phosphate metabolic process"/>
    <property type="evidence" value="ECO:0007669"/>
    <property type="project" value="TreeGrafter"/>
</dbReference>
<dbReference type="GO" id="GO:0006753">
    <property type="term" value="P:nucleoside phosphate metabolic process"/>
    <property type="evidence" value="ECO:0007669"/>
    <property type="project" value="TreeGrafter"/>
</dbReference>
<dbReference type="RefSeq" id="WP_142016648.1">
    <property type="nucleotide sequence ID" value="NZ_VFPD01000001.1"/>
</dbReference>
<comment type="similarity">
    <text evidence="3">Belongs to the Nudix hydrolase family. NudK subfamily.</text>
</comment>
<feature type="binding site" evidence="11">
    <location>
        <position position="86"/>
    </location>
    <ligand>
        <name>Mg(2+)</name>
        <dbReference type="ChEBI" id="CHEBI:18420"/>
        <label>1</label>
    </ligand>
</feature>
<dbReference type="NCBIfam" id="NF011585">
    <property type="entry name" value="PRK15009.1"/>
    <property type="match status" value="1"/>
</dbReference>
<keyword evidence="15" id="KW-1185">Reference proteome</keyword>
<dbReference type="PANTHER" id="PTHR11839:SF18">
    <property type="entry name" value="NUDIX HYDROLASE DOMAIN-CONTAINING PROTEIN"/>
    <property type="match status" value="1"/>
</dbReference>
<evidence type="ECO:0000256" key="1">
    <source>
        <dbReference type="ARBA" id="ARBA00000847"/>
    </source>
</evidence>
<feature type="binding site" evidence="11">
    <location>
        <position position="101"/>
    </location>
    <ligand>
        <name>Mg(2+)</name>
        <dbReference type="ChEBI" id="CHEBI:18420"/>
        <label>1</label>
    </ligand>
</feature>
<evidence type="ECO:0000259" key="13">
    <source>
        <dbReference type="PROSITE" id="PS51462"/>
    </source>
</evidence>
<dbReference type="InterPro" id="IPR004385">
    <property type="entry name" value="NDP_pyrophosphatase"/>
</dbReference>
<dbReference type="GO" id="GO:0005829">
    <property type="term" value="C:cytosol"/>
    <property type="evidence" value="ECO:0007669"/>
    <property type="project" value="TreeGrafter"/>
</dbReference>
<dbReference type="CDD" id="cd24157">
    <property type="entry name" value="NUDIX_GDPMK"/>
    <property type="match status" value="1"/>
</dbReference>
<dbReference type="InterPro" id="IPR015797">
    <property type="entry name" value="NUDIX_hydrolase-like_dom_sf"/>
</dbReference>
<dbReference type="FunFam" id="3.90.79.10:FF:000010">
    <property type="entry name" value="GDP-mannose pyrophosphatase NudK"/>
    <property type="match status" value="1"/>
</dbReference>
<dbReference type="GO" id="GO:0016818">
    <property type="term" value="F:hydrolase activity, acting on acid anhydrides, in phosphorus-containing anhydrides"/>
    <property type="evidence" value="ECO:0007669"/>
    <property type="project" value="InterPro"/>
</dbReference>
<dbReference type="PANTHER" id="PTHR11839">
    <property type="entry name" value="UDP/ADP-SUGAR PYROPHOSPHATASE"/>
    <property type="match status" value="1"/>
</dbReference>
<dbReference type="GO" id="GO:0046872">
    <property type="term" value="F:metal ion binding"/>
    <property type="evidence" value="ECO:0007669"/>
    <property type="project" value="UniProtKB-KW"/>
</dbReference>
<evidence type="ECO:0000256" key="10">
    <source>
        <dbReference type="ARBA" id="ARBA00032272"/>
    </source>
</evidence>
<proteinExistence type="inferred from homology"/>
<evidence type="ECO:0000256" key="2">
    <source>
        <dbReference type="ARBA" id="ARBA00001946"/>
    </source>
</evidence>
<gene>
    <name evidence="14" type="ORF">FB551_1676</name>
</gene>
<comment type="cofactor">
    <cofactor evidence="2 11">
        <name>Mg(2+)</name>
        <dbReference type="ChEBI" id="CHEBI:18420"/>
    </cofactor>
</comment>
<name>A0A543EK75_9FLAO</name>
<evidence type="ECO:0000256" key="3">
    <source>
        <dbReference type="ARBA" id="ARBA00007275"/>
    </source>
</evidence>
<dbReference type="Pfam" id="PF00293">
    <property type="entry name" value="NUDIX"/>
    <property type="match status" value="1"/>
</dbReference>
<keyword evidence="7" id="KW-0378">Hydrolase</keyword>
<evidence type="ECO:0000256" key="12">
    <source>
        <dbReference type="PIRSR" id="PIRSR604385-3"/>
    </source>
</evidence>
<feature type="binding site" evidence="11">
    <location>
        <position position="154"/>
    </location>
    <ligand>
        <name>Mg(2+)</name>
        <dbReference type="ChEBI" id="CHEBI:18420"/>
        <label>1</label>
    </ligand>
</feature>
<evidence type="ECO:0000256" key="7">
    <source>
        <dbReference type="ARBA" id="ARBA00022801"/>
    </source>
</evidence>
<comment type="caution">
    <text evidence="14">The sequence shown here is derived from an EMBL/GenBank/DDBJ whole genome shotgun (WGS) entry which is preliminary data.</text>
</comment>
<feature type="short sequence motif" description="Nudix box" evidence="12">
    <location>
        <begin position="87"/>
        <end position="108"/>
    </location>
</feature>
<evidence type="ECO:0000256" key="6">
    <source>
        <dbReference type="ARBA" id="ARBA00022723"/>
    </source>
</evidence>
<dbReference type="PROSITE" id="PS51462">
    <property type="entry name" value="NUDIX"/>
    <property type="match status" value="1"/>
</dbReference>
<evidence type="ECO:0000256" key="9">
    <source>
        <dbReference type="ARBA" id="ARBA00032162"/>
    </source>
</evidence>
<feature type="domain" description="Nudix hydrolase" evidence="13">
    <location>
        <begin position="44"/>
        <end position="183"/>
    </location>
</feature>
<sequence>MQNPDIKILQTEILSDNWYTLNKVTYSVLKKNGTTETQSREAYDRGNGAVILLYSTVSNTVILTRQFRLPTYINGNATGMLIEACAGLLDNDNPEDCIKRETEEETGYKISKVEKIFEAYMSPGSVTEILYFFIAEYSHEMKINDGGGLEEEGENIEVLELSFEESLKMIDTGEIKDAKTIMLLQHLRIKGIL</sequence>